<dbReference type="RefSeq" id="XP_040633545.1">
    <property type="nucleotide sequence ID" value="XM_040767787.1"/>
</dbReference>
<dbReference type="HOGENOM" id="CLU_2757718_0_0_1"/>
<sequence>MEESREEPPFPPGARTGGNQDMQLKWVVLDMYAMIDEEEGYTGDWTKDKEIMVELMDPIKRIHAMPLEEA</sequence>
<dbReference type="EMBL" id="JH795855">
    <property type="protein sequence ID" value="EJU06651.1"/>
    <property type="molecule type" value="Genomic_DNA"/>
</dbReference>
<evidence type="ECO:0000256" key="1">
    <source>
        <dbReference type="SAM" id="MobiDB-lite"/>
    </source>
</evidence>
<dbReference type="Proteomes" id="UP000030653">
    <property type="component" value="Unassembled WGS sequence"/>
</dbReference>
<evidence type="ECO:0000313" key="3">
    <source>
        <dbReference type="Proteomes" id="UP000030653"/>
    </source>
</evidence>
<reference evidence="2 3" key="1">
    <citation type="journal article" date="2012" name="Science">
        <title>The Paleozoic origin of enzymatic lignin decomposition reconstructed from 31 fungal genomes.</title>
        <authorList>
            <person name="Floudas D."/>
            <person name="Binder M."/>
            <person name="Riley R."/>
            <person name="Barry K."/>
            <person name="Blanchette R.A."/>
            <person name="Henrissat B."/>
            <person name="Martinez A.T."/>
            <person name="Otillar R."/>
            <person name="Spatafora J.W."/>
            <person name="Yadav J.S."/>
            <person name="Aerts A."/>
            <person name="Benoit I."/>
            <person name="Boyd A."/>
            <person name="Carlson A."/>
            <person name="Copeland A."/>
            <person name="Coutinho P.M."/>
            <person name="de Vries R.P."/>
            <person name="Ferreira P."/>
            <person name="Findley K."/>
            <person name="Foster B."/>
            <person name="Gaskell J."/>
            <person name="Glotzer D."/>
            <person name="Gorecki P."/>
            <person name="Heitman J."/>
            <person name="Hesse C."/>
            <person name="Hori C."/>
            <person name="Igarashi K."/>
            <person name="Jurgens J.A."/>
            <person name="Kallen N."/>
            <person name="Kersten P."/>
            <person name="Kohler A."/>
            <person name="Kuees U."/>
            <person name="Kumar T.K.A."/>
            <person name="Kuo A."/>
            <person name="LaButti K."/>
            <person name="Larrondo L.F."/>
            <person name="Lindquist E."/>
            <person name="Ling A."/>
            <person name="Lombard V."/>
            <person name="Lucas S."/>
            <person name="Lundell T."/>
            <person name="Martin R."/>
            <person name="McLaughlin D.J."/>
            <person name="Morgenstern I."/>
            <person name="Morin E."/>
            <person name="Murat C."/>
            <person name="Nagy L.G."/>
            <person name="Nolan M."/>
            <person name="Ohm R.A."/>
            <person name="Patyshakuliyeva A."/>
            <person name="Rokas A."/>
            <person name="Ruiz-Duenas F.J."/>
            <person name="Sabat G."/>
            <person name="Salamov A."/>
            <person name="Samejima M."/>
            <person name="Schmutz J."/>
            <person name="Slot J.C."/>
            <person name="St John F."/>
            <person name="Stenlid J."/>
            <person name="Sun H."/>
            <person name="Sun S."/>
            <person name="Syed K."/>
            <person name="Tsang A."/>
            <person name="Wiebenga A."/>
            <person name="Young D."/>
            <person name="Pisabarro A."/>
            <person name="Eastwood D.C."/>
            <person name="Martin F."/>
            <person name="Cullen D."/>
            <person name="Grigoriev I.V."/>
            <person name="Hibbett D.S."/>
        </authorList>
    </citation>
    <scope>NUCLEOTIDE SEQUENCE [LARGE SCALE GENOMIC DNA]</scope>
    <source>
        <strain evidence="2 3">DJM-731 SS1</strain>
    </source>
</reference>
<proteinExistence type="predicted"/>
<keyword evidence="3" id="KW-1185">Reference proteome</keyword>
<dbReference type="GeneID" id="63682849"/>
<organism evidence="2 3">
    <name type="scientific">Dacryopinax primogenitus (strain DJM 731)</name>
    <name type="common">Brown rot fungus</name>
    <dbReference type="NCBI Taxonomy" id="1858805"/>
    <lineage>
        <taxon>Eukaryota</taxon>
        <taxon>Fungi</taxon>
        <taxon>Dikarya</taxon>
        <taxon>Basidiomycota</taxon>
        <taxon>Agaricomycotina</taxon>
        <taxon>Dacrymycetes</taxon>
        <taxon>Dacrymycetales</taxon>
        <taxon>Dacrymycetaceae</taxon>
        <taxon>Dacryopinax</taxon>
    </lineage>
</organism>
<evidence type="ECO:0000313" key="2">
    <source>
        <dbReference type="EMBL" id="EJU06651.1"/>
    </source>
</evidence>
<accession>M5G8W3</accession>
<gene>
    <name evidence="2" type="ORF">DACRYDRAFT_103598</name>
</gene>
<protein>
    <submittedName>
        <fullName evidence="2">Uncharacterized protein</fullName>
    </submittedName>
</protein>
<dbReference type="AlphaFoldDB" id="M5G8W3"/>
<name>M5G8W3_DACPD</name>
<feature type="region of interest" description="Disordered" evidence="1">
    <location>
        <begin position="1"/>
        <end position="21"/>
    </location>
</feature>